<evidence type="ECO:0000256" key="2">
    <source>
        <dbReference type="ARBA" id="ARBA00005917"/>
    </source>
</evidence>
<dbReference type="VEuPathDB" id="TriTrypDB:LpyrH10_28_1170"/>
<keyword evidence="7" id="KW-0131">Cell cycle</keyword>
<dbReference type="CDD" id="cd03272">
    <property type="entry name" value="ABC_SMC3_euk"/>
    <property type="match status" value="1"/>
</dbReference>
<evidence type="ECO:0000256" key="1">
    <source>
        <dbReference type="ARBA" id="ARBA00004123"/>
    </source>
</evidence>
<feature type="coiled-coil region" evidence="9">
    <location>
        <begin position="696"/>
        <end position="730"/>
    </location>
</feature>
<protein>
    <recommendedName>
        <fullName evidence="8">Structural maintenance of chromosomes protein</fullName>
    </recommendedName>
</protein>
<dbReference type="InterPro" id="IPR036277">
    <property type="entry name" value="SMC_hinge_sf"/>
</dbReference>
<comment type="subcellular location">
    <subcellularLocation>
        <location evidence="1 8">Nucleus</location>
    </subcellularLocation>
</comment>
<dbReference type="InterPro" id="IPR010935">
    <property type="entry name" value="SMC_hinge"/>
</dbReference>
<dbReference type="Pfam" id="PF02463">
    <property type="entry name" value="SMC_N"/>
    <property type="match status" value="1"/>
</dbReference>
<dbReference type="Gene3D" id="3.40.50.300">
    <property type="entry name" value="P-loop containing nucleotide triphosphate hydrolases"/>
    <property type="match status" value="2"/>
</dbReference>
<dbReference type="GO" id="GO:0005634">
    <property type="term" value="C:nucleus"/>
    <property type="evidence" value="ECO:0007669"/>
    <property type="project" value="UniProtKB-SubCell"/>
</dbReference>
<keyword evidence="6 8" id="KW-0539">Nucleus</keyword>
<accession>A0A0M9FS48</accession>
<keyword evidence="12" id="KW-1185">Reference proteome</keyword>
<sequence>MFIKNIIISGFRSYREQSFPDGLSPKTNVIVGKNGSGKSNFFAAIQFVLNEKFVNLRAAERKELFHVGSGRPALSIFVEIVFDNSDGRLVIPGRSEEPEVRIRRTVGLKQDEFRVNDRKFSASDVHQLLESAGFSSSNPYYVVEQGKIVSLVNMSEEDRYQLIKDVAGTKVYEARRSESEKILADTKLKQTQISDSINDLAERLKELDAETSELKRFQDADREKRCIEYCIFNTELENAKESLQKLEDDWSKKSLAFSKTYDTEEASEQEIAQLSQKVVEVSTQITRLEAEKNTIENDLSALTSKQAIADLDATDAAGRTARNNRECEHLQKESQQLDKTLRDSTADLEKKRSLFQAKEGTAKEKFDEVETQRKVLERLQERRNRSKLFKNKSDRDRWLTEEIEKNQSLIAKSQKELISVSQEMARIEKESADLQSQMSMPQLSTTNVDQSLQEHEKKIKSALLKRDQLNQERRRIWQCVHEQESVVQRLDEVARNTKHQWERAVRHDIRQGLQSLQEILLDMRNANISAAVHGPLIDLIRVEEGYKTAVEITAGNTLFNVVVDSFDVSTTLLAEMNKRRKPGRISFFPMDTCKGKPRDIMSTPECSPLLSKVSYDERFGGVVAEVFGRTAVVASLEAATEVVKELQCDVITIDGDQLGRRGGITGGFIDKQNMKLPIREREKDVGGKLRAGRAKLDSLCQEVATVEQQITEVLNEIEALRSQNVTTEMEADVRLRESRLIEDRKARLATLKSNLVATKKAVESSVASATASVRDLKKELKEDFKSSWTPQEESELEKLTEGIASARVASSAMQVEVLQLATEIQLLEDTVRHVGRRKAVVEDRLRELNWSKHTSSAAGGEQAAVKAESDLLLARLRKIDDEINQSTREREKLQAHLDTVSTKRFGAARDLQERKDVADKTQMQRSLLVQRRDEALQKIRQLGVLPQSVAKYEKASLGKLMYHLKMVNEELKKLSHVNRKAIDQHAVLQETMKDLKSQQETLTRELESIYELIEHLDAKKEEAIERTYKQVQYQFEEVFKQLVGAESCSAALQLVTSGSVDKRDDPFTGARIRVSFGHGAPVSNLDQLSGGQKSLVALALIFAIQRCDPAPFYLFDEIDAALDAEYRTAVAKLMERQSDDCQFLVASFKTEILDVADKVLGIFFHNKMSRIQTISKEEGVKLLKQAAVEDRKRLREEEE</sequence>
<dbReference type="PIRSF" id="PIRSF005719">
    <property type="entry name" value="SMC"/>
    <property type="match status" value="1"/>
</dbReference>
<reference evidence="11 12" key="1">
    <citation type="submission" date="2015-07" db="EMBL/GenBank/DDBJ databases">
        <title>High-quality genome of monoxenous trypanosomatid Leptomonas pyrrhocoris.</title>
        <authorList>
            <person name="Flegontov P."/>
            <person name="Butenko A."/>
            <person name="Firsov S."/>
            <person name="Vlcek C."/>
            <person name="Logacheva M.D."/>
            <person name="Field M."/>
            <person name="Filatov D."/>
            <person name="Flegontova O."/>
            <person name="Gerasimov E."/>
            <person name="Jackson A.P."/>
            <person name="Kelly S."/>
            <person name="Opperdoes F."/>
            <person name="O'Reilly A."/>
            <person name="Votypka J."/>
            <person name="Yurchenko V."/>
            <person name="Lukes J."/>
        </authorList>
    </citation>
    <scope>NUCLEOTIDE SEQUENCE [LARGE SCALE GENOMIC DNA]</scope>
    <source>
        <strain evidence="11">H10</strain>
    </source>
</reference>
<evidence type="ECO:0000256" key="5">
    <source>
        <dbReference type="ARBA" id="ARBA00023054"/>
    </source>
</evidence>
<dbReference type="InterPro" id="IPR027417">
    <property type="entry name" value="P-loop_NTPase"/>
</dbReference>
<dbReference type="GO" id="GO:0051301">
    <property type="term" value="P:cell division"/>
    <property type="evidence" value="ECO:0007669"/>
    <property type="project" value="UniProtKB-KW"/>
</dbReference>
<dbReference type="GO" id="GO:0016887">
    <property type="term" value="F:ATP hydrolysis activity"/>
    <property type="evidence" value="ECO:0007669"/>
    <property type="project" value="InterPro"/>
</dbReference>
<evidence type="ECO:0000256" key="9">
    <source>
        <dbReference type="SAM" id="Coils"/>
    </source>
</evidence>
<keyword evidence="4" id="KW-0498">Mitosis</keyword>
<evidence type="ECO:0000256" key="7">
    <source>
        <dbReference type="ARBA" id="ARBA00023306"/>
    </source>
</evidence>
<dbReference type="OrthoDB" id="431497at2759"/>
<evidence type="ECO:0000313" key="12">
    <source>
        <dbReference type="Proteomes" id="UP000037923"/>
    </source>
</evidence>
<feature type="domain" description="SMC hinge" evidence="10">
    <location>
        <begin position="530"/>
        <end position="643"/>
    </location>
</feature>
<dbReference type="AlphaFoldDB" id="A0A0M9FS48"/>
<evidence type="ECO:0000256" key="4">
    <source>
        <dbReference type="ARBA" id="ARBA00022776"/>
    </source>
</evidence>
<dbReference type="SUPFAM" id="SSF75553">
    <property type="entry name" value="Smc hinge domain"/>
    <property type="match status" value="1"/>
</dbReference>
<dbReference type="SMART" id="SM00968">
    <property type="entry name" value="SMC_hinge"/>
    <property type="match status" value="1"/>
</dbReference>
<dbReference type="EMBL" id="LGTL01000028">
    <property type="protein sequence ID" value="KPA74809.1"/>
    <property type="molecule type" value="Genomic_DNA"/>
</dbReference>
<dbReference type="InterPro" id="IPR024704">
    <property type="entry name" value="SMC"/>
</dbReference>
<name>A0A0M9FS48_LEPPY</name>
<keyword evidence="3" id="KW-0132">Cell division</keyword>
<evidence type="ECO:0000256" key="3">
    <source>
        <dbReference type="ARBA" id="ARBA00022618"/>
    </source>
</evidence>
<dbReference type="Proteomes" id="UP000037923">
    <property type="component" value="Unassembled WGS sequence"/>
</dbReference>
<dbReference type="Pfam" id="PF06470">
    <property type="entry name" value="SMC_hinge"/>
    <property type="match status" value="1"/>
</dbReference>
<comment type="caution">
    <text evidence="11">The sequence shown here is derived from an EMBL/GenBank/DDBJ whole genome shotgun (WGS) entry which is preliminary data.</text>
</comment>
<dbReference type="InterPro" id="IPR003395">
    <property type="entry name" value="RecF/RecN/SMC_N"/>
</dbReference>
<evidence type="ECO:0000313" key="11">
    <source>
        <dbReference type="EMBL" id="KPA74809.1"/>
    </source>
</evidence>
<dbReference type="OMA" id="GQKTVCA"/>
<keyword evidence="5 9" id="KW-0175">Coiled coil</keyword>
<dbReference type="Gene3D" id="3.30.70.1620">
    <property type="match status" value="1"/>
</dbReference>
<dbReference type="RefSeq" id="XP_015653248.1">
    <property type="nucleotide sequence ID" value="XM_015808357.1"/>
</dbReference>
<dbReference type="InterPro" id="IPR041741">
    <property type="entry name" value="SMC3_ABC_euk"/>
</dbReference>
<feature type="coiled-coil region" evidence="9">
    <location>
        <begin position="190"/>
        <end position="382"/>
    </location>
</feature>
<feature type="coiled-coil region" evidence="9">
    <location>
        <begin position="410"/>
        <end position="472"/>
    </location>
</feature>
<feature type="coiled-coil region" evidence="9">
    <location>
        <begin position="876"/>
        <end position="903"/>
    </location>
</feature>
<dbReference type="PANTHER" id="PTHR43977">
    <property type="entry name" value="STRUCTURAL MAINTENANCE OF CHROMOSOMES PROTEIN 3"/>
    <property type="match status" value="1"/>
</dbReference>
<dbReference type="Gene3D" id="1.20.1060.20">
    <property type="match status" value="1"/>
</dbReference>
<dbReference type="GO" id="GO:0005524">
    <property type="term" value="F:ATP binding"/>
    <property type="evidence" value="ECO:0007669"/>
    <property type="project" value="InterPro"/>
</dbReference>
<feature type="coiled-coil region" evidence="9">
    <location>
        <begin position="964"/>
        <end position="1026"/>
    </location>
</feature>
<organism evidence="11 12">
    <name type="scientific">Leptomonas pyrrhocoris</name>
    <name type="common">Firebug parasite</name>
    <dbReference type="NCBI Taxonomy" id="157538"/>
    <lineage>
        <taxon>Eukaryota</taxon>
        <taxon>Discoba</taxon>
        <taxon>Euglenozoa</taxon>
        <taxon>Kinetoplastea</taxon>
        <taxon>Metakinetoplastina</taxon>
        <taxon>Trypanosomatida</taxon>
        <taxon>Trypanosomatidae</taxon>
        <taxon>Leishmaniinae</taxon>
        <taxon>Leptomonas</taxon>
    </lineage>
</organism>
<comment type="similarity">
    <text evidence="2">Belongs to the SMC family. SMC3 subfamily.</text>
</comment>
<dbReference type="SUPFAM" id="SSF52540">
    <property type="entry name" value="P-loop containing nucleoside triphosphate hydrolases"/>
    <property type="match status" value="1"/>
</dbReference>
<dbReference type="GO" id="GO:0051276">
    <property type="term" value="P:chromosome organization"/>
    <property type="evidence" value="ECO:0007669"/>
    <property type="project" value="InterPro"/>
</dbReference>
<dbReference type="GO" id="GO:0005694">
    <property type="term" value="C:chromosome"/>
    <property type="evidence" value="ECO:0007669"/>
    <property type="project" value="InterPro"/>
</dbReference>
<evidence type="ECO:0000259" key="10">
    <source>
        <dbReference type="SMART" id="SM00968"/>
    </source>
</evidence>
<evidence type="ECO:0000256" key="6">
    <source>
        <dbReference type="ARBA" id="ARBA00023242"/>
    </source>
</evidence>
<proteinExistence type="inferred from homology"/>
<gene>
    <name evidence="11" type="ORF">ABB37_09084</name>
</gene>
<evidence type="ECO:0000256" key="8">
    <source>
        <dbReference type="PIRNR" id="PIRNR005719"/>
    </source>
</evidence>
<dbReference type="GeneID" id="26909367"/>